<proteinExistence type="predicted"/>
<dbReference type="OrthoDB" id="10685970at2759"/>
<comment type="caution">
    <text evidence="1">The sequence shown here is derived from an EMBL/GenBank/DDBJ whole genome shotgun (WGS) entry which is preliminary data.</text>
</comment>
<gene>
    <name evidence="1" type="ORF">AK812_SmicGene24751</name>
</gene>
<dbReference type="Proteomes" id="UP000186817">
    <property type="component" value="Unassembled WGS sequence"/>
</dbReference>
<organism evidence="1 2">
    <name type="scientific">Symbiodinium microadriaticum</name>
    <name type="common">Dinoflagellate</name>
    <name type="synonym">Zooxanthella microadriatica</name>
    <dbReference type="NCBI Taxonomy" id="2951"/>
    <lineage>
        <taxon>Eukaryota</taxon>
        <taxon>Sar</taxon>
        <taxon>Alveolata</taxon>
        <taxon>Dinophyceae</taxon>
        <taxon>Suessiales</taxon>
        <taxon>Symbiodiniaceae</taxon>
        <taxon>Symbiodinium</taxon>
    </lineage>
</organism>
<name>A0A1Q9DE04_SYMMI</name>
<dbReference type="AlphaFoldDB" id="A0A1Q9DE04"/>
<protein>
    <submittedName>
        <fullName evidence="1">Uncharacterized protein</fullName>
    </submittedName>
</protein>
<reference evidence="1 2" key="1">
    <citation type="submission" date="2016-02" db="EMBL/GenBank/DDBJ databases">
        <title>Genome analysis of coral dinoflagellate symbionts highlights evolutionary adaptations to a symbiotic lifestyle.</title>
        <authorList>
            <person name="Aranda M."/>
            <person name="Li Y."/>
            <person name="Liew Y.J."/>
            <person name="Baumgarten S."/>
            <person name="Simakov O."/>
            <person name="Wilson M."/>
            <person name="Piel J."/>
            <person name="Ashoor H."/>
            <person name="Bougouffa S."/>
            <person name="Bajic V.B."/>
            <person name="Ryu T."/>
            <person name="Ravasi T."/>
            <person name="Bayer T."/>
            <person name="Micklem G."/>
            <person name="Kim H."/>
            <person name="Bhak J."/>
            <person name="Lajeunesse T.C."/>
            <person name="Voolstra C.R."/>
        </authorList>
    </citation>
    <scope>NUCLEOTIDE SEQUENCE [LARGE SCALE GENOMIC DNA]</scope>
    <source>
        <strain evidence="1 2">CCMP2467</strain>
    </source>
</reference>
<sequence length="645" mass="69733">MTWRRLWLPVLQPLSTPVSLQNHWQLAVNIYRLLELPLRPCDASNGVEPLLGDLLAAPPLYCDQIGDHRADCPRAGLLRGQGIPPESAAARICREAGATVAANVFLRDLNIITRRHSNRRTEVISNGLPLWGGVHLAVDTTFGSAFDARRRLRRHPRANAPTQLLHTPRCRLVVMALRMQDVGVQKPFSSSNCPLQPRCCRCPSAALLTSMALSLTSAADTLLSAGAPSGLPLLATARAQLALRHGGLGLRSAARHAPAAYWSSWADMLPVIASRDPAFARALVDTLEGGSPAPEVLQSLLLARASLTASGFAPPPWPELLMTPAPLPSDEDEEPQLDTTRGWQCPASRAVDEFCYRSILRELDPPAAALLDSQAGPFAARILAARPSSPELSLAASHFRVLLLRRLRLPLPLTAAFCRCRRRQDEFGDHLAACPRSGVLRARGAPLERAAARVCREAGATVATNVLVRDLNVAPCRQDDRRIEVIANGLPLWGGVQVAVDTTLVSPLTAAGEPRRESRRTAGAALRHARRAKERTYPELCNSGRCRLVVLGIETGGRWSPEAVTFFGLIARSRARSAPPPLQSACISAYVLRWSALLAFAAARAFATRSPGQPMSTEILRSSAIFSPNHRPPLLLPAACPDMPT</sequence>
<evidence type="ECO:0000313" key="2">
    <source>
        <dbReference type="Proteomes" id="UP000186817"/>
    </source>
</evidence>
<keyword evidence="2" id="KW-1185">Reference proteome</keyword>
<accession>A0A1Q9DE04</accession>
<evidence type="ECO:0000313" key="1">
    <source>
        <dbReference type="EMBL" id="OLP93355.1"/>
    </source>
</evidence>
<dbReference type="EMBL" id="LSRX01000585">
    <property type="protein sequence ID" value="OLP93355.1"/>
    <property type="molecule type" value="Genomic_DNA"/>
</dbReference>